<dbReference type="GO" id="GO:0005886">
    <property type="term" value="C:plasma membrane"/>
    <property type="evidence" value="ECO:0007669"/>
    <property type="project" value="TreeGrafter"/>
</dbReference>
<evidence type="ECO:0000256" key="3">
    <source>
        <dbReference type="ARBA" id="ARBA00022553"/>
    </source>
</evidence>
<keyword evidence="3" id="KW-0597">Phosphoprotein</keyword>
<dbReference type="SUPFAM" id="SSF55874">
    <property type="entry name" value="ATPase domain of HSP90 chaperone/DNA topoisomerase II/histidine kinase"/>
    <property type="match status" value="1"/>
</dbReference>
<dbReference type="Proteomes" id="UP000291289">
    <property type="component" value="Unassembled WGS sequence"/>
</dbReference>
<dbReference type="InterPro" id="IPR036890">
    <property type="entry name" value="HATPase_C_sf"/>
</dbReference>
<proteinExistence type="predicted"/>
<dbReference type="InterPro" id="IPR005467">
    <property type="entry name" value="His_kinase_dom"/>
</dbReference>
<name>A0A4R0QPC7_9BIFI</name>
<evidence type="ECO:0000259" key="9">
    <source>
        <dbReference type="PROSITE" id="PS50109"/>
    </source>
</evidence>
<evidence type="ECO:0000256" key="8">
    <source>
        <dbReference type="SAM" id="Phobius"/>
    </source>
</evidence>
<keyword evidence="8" id="KW-0472">Membrane</keyword>
<dbReference type="Pfam" id="PF02518">
    <property type="entry name" value="HATPase_c"/>
    <property type="match status" value="1"/>
</dbReference>
<dbReference type="InterPro" id="IPR004358">
    <property type="entry name" value="Sig_transdc_His_kin-like_C"/>
</dbReference>
<dbReference type="PANTHER" id="PTHR45453:SF1">
    <property type="entry name" value="PHOSPHATE REGULON SENSOR PROTEIN PHOR"/>
    <property type="match status" value="1"/>
</dbReference>
<evidence type="ECO:0000256" key="7">
    <source>
        <dbReference type="ARBA" id="ARBA00039401"/>
    </source>
</evidence>
<keyword evidence="6" id="KW-0902">Two-component regulatory system</keyword>
<evidence type="ECO:0000256" key="4">
    <source>
        <dbReference type="ARBA" id="ARBA00022679"/>
    </source>
</evidence>
<dbReference type="GO" id="GO:0004721">
    <property type="term" value="F:phosphoprotein phosphatase activity"/>
    <property type="evidence" value="ECO:0007669"/>
    <property type="project" value="TreeGrafter"/>
</dbReference>
<dbReference type="CDD" id="cd00075">
    <property type="entry name" value="HATPase"/>
    <property type="match status" value="1"/>
</dbReference>
<sequence length="440" mass="49597">MQFDVTSVVSLIIIIVMTVIFVGWILSFLWRLISPVIAHNKSFWRTMKSMQWRMKYRRRRRIRQRLDVDDDDDDDDDDELDLTTIRVLSQLEAATIVVSADDEVERASASAYRWNIVDNDEIINEEILDAIHRVRQGQGRQSFDIVTHTATVIDEDNEFGDEIGNTASSDSSQIRDNDKFATKTVERPHWLAVSVSAISDHMILVLIRDNSEQKRFAQTRDDFVVNVAEQLIKPTQQMEAIGNRWKNFTSAEAISRDGKIIATQAGHLNKLVSDLLLLIQAQEKVMPSPENRLDLGELVISVISDIKPYRGVRIHTRCAQNIMVNASAVQIRAAVDKLVANAIHYSNDNAVVTVVVDKAHDDKFAVIRVIDTGVGIPQDEQSHIFERFYRGSQQPYDSDDSVGLGLSIVKHVALTHHGTVTVWSAPGKGSTFSLFLPLAQ</sequence>
<dbReference type="GO" id="GO:0000155">
    <property type="term" value="F:phosphorelay sensor kinase activity"/>
    <property type="evidence" value="ECO:0007669"/>
    <property type="project" value="TreeGrafter"/>
</dbReference>
<keyword evidence="8" id="KW-1133">Transmembrane helix</keyword>
<gene>
    <name evidence="10" type="ORF">EJ419_05290</name>
</gene>
<evidence type="ECO:0000256" key="5">
    <source>
        <dbReference type="ARBA" id="ARBA00022777"/>
    </source>
</evidence>
<keyword evidence="11" id="KW-1185">Reference proteome</keyword>
<feature type="domain" description="Histidine kinase" evidence="9">
    <location>
        <begin position="226"/>
        <end position="440"/>
    </location>
</feature>
<comment type="catalytic activity">
    <reaction evidence="1">
        <text>ATP + protein L-histidine = ADP + protein N-phospho-L-histidine.</text>
        <dbReference type="EC" id="2.7.13.3"/>
    </reaction>
</comment>
<accession>A0A4R0QPC7</accession>
<dbReference type="EMBL" id="RXLP01000021">
    <property type="protein sequence ID" value="TCD54073.1"/>
    <property type="molecule type" value="Genomic_DNA"/>
</dbReference>
<evidence type="ECO:0000256" key="1">
    <source>
        <dbReference type="ARBA" id="ARBA00000085"/>
    </source>
</evidence>
<dbReference type="PANTHER" id="PTHR45453">
    <property type="entry name" value="PHOSPHATE REGULON SENSOR PROTEIN PHOR"/>
    <property type="match status" value="1"/>
</dbReference>
<evidence type="ECO:0000256" key="2">
    <source>
        <dbReference type="ARBA" id="ARBA00012438"/>
    </source>
</evidence>
<dbReference type="PROSITE" id="PS50109">
    <property type="entry name" value="HIS_KIN"/>
    <property type="match status" value="1"/>
</dbReference>
<feature type="transmembrane region" description="Helical" evidence="8">
    <location>
        <begin position="12"/>
        <end position="33"/>
    </location>
</feature>
<dbReference type="PRINTS" id="PR00344">
    <property type="entry name" value="BCTRLSENSOR"/>
</dbReference>
<evidence type="ECO:0000313" key="10">
    <source>
        <dbReference type="EMBL" id="TCD54073.1"/>
    </source>
</evidence>
<dbReference type="GO" id="GO:0016036">
    <property type="term" value="P:cellular response to phosphate starvation"/>
    <property type="evidence" value="ECO:0007669"/>
    <property type="project" value="TreeGrafter"/>
</dbReference>
<dbReference type="SMART" id="SM00387">
    <property type="entry name" value="HATPase_c"/>
    <property type="match status" value="1"/>
</dbReference>
<keyword evidence="5" id="KW-0418">Kinase</keyword>
<dbReference type="AlphaFoldDB" id="A0A4R0QPC7"/>
<comment type="caution">
    <text evidence="10">The sequence shown here is derived from an EMBL/GenBank/DDBJ whole genome shotgun (WGS) entry which is preliminary data.</text>
</comment>
<reference evidence="10 11" key="1">
    <citation type="submission" date="2018-12" db="EMBL/GenBank/DDBJ databases">
        <title>Alloscrdovia theropitheci sp. nov: a novel taxon from the feces of the bleeding-herat monkey (Theropithecus geleda).</title>
        <authorList>
            <person name="Modesto M."/>
        </authorList>
    </citation>
    <scope>NUCLEOTIDE SEQUENCE [LARGE SCALE GENOMIC DNA]</scope>
    <source>
        <strain evidence="10 11">GLDI4/2</strain>
    </source>
</reference>
<dbReference type="RefSeq" id="WP_131284359.1">
    <property type="nucleotide sequence ID" value="NZ_RXLP01000021.1"/>
</dbReference>
<dbReference type="InterPro" id="IPR050351">
    <property type="entry name" value="BphY/WalK/GraS-like"/>
</dbReference>
<evidence type="ECO:0000256" key="6">
    <source>
        <dbReference type="ARBA" id="ARBA00023012"/>
    </source>
</evidence>
<organism evidence="10 11">
    <name type="scientific">Alloscardovia theropitheci</name>
    <dbReference type="NCBI Taxonomy" id="2496842"/>
    <lineage>
        <taxon>Bacteria</taxon>
        <taxon>Bacillati</taxon>
        <taxon>Actinomycetota</taxon>
        <taxon>Actinomycetes</taxon>
        <taxon>Bifidobacteriales</taxon>
        <taxon>Bifidobacteriaceae</taxon>
        <taxon>Alloscardovia</taxon>
    </lineage>
</organism>
<evidence type="ECO:0000313" key="11">
    <source>
        <dbReference type="Proteomes" id="UP000291289"/>
    </source>
</evidence>
<keyword evidence="8" id="KW-0812">Transmembrane</keyword>
<keyword evidence="4" id="KW-0808">Transferase</keyword>
<dbReference type="OrthoDB" id="9813151at2"/>
<dbReference type="InterPro" id="IPR003594">
    <property type="entry name" value="HATPase_dom"/>
</dbReference>
<dbReference type="EC" id="2.7.13.3" evidence="2"/>
<protein>
    <recommendedName>
        <fullName evidence="7">Sensor-like histidine kinase SenX3</fullName>
        <ecNumber evidence="2">2.7.13.3</ecNumber>
    </recommendedName>
</protein>
<dbReference type="Gene3D" id="3.30.565.10">
    <property type="entry name" value="Histidine kinase-like ATPase, C-terminal domain"/>
    <property type="match status" value="1"/>
</dbReference>